<accession>A0A1H8QH68</accession>
<keyword evidence="4" id="KW-0378">Hydrolase</keyword>
<feature type="active site" evidence="6">
    <location>
        <position position="108"/>
    </location>
</feature>
<feature type="site" description="Transition state stabilizer" evidence="8">
    <location>
        <position position="151"/>
    </location>
</feature>
<evidence type="ECO:0000256" key="2">
    <source>
        <dbReference type="ARBA" id="ARBA00007092"/>
    </source>
</evidence>
<feature type="active site" description="Proton donor/acceptor" evidence="6">
    <location>
        <position position="149"/>
    </location>
</feature>
<keyword evidence="7" id="KW-0464">Manganese</keyword>
<dbReference type="STRING" id="569882.SAMN04490248_106156"/>
<dbReference type="Pfam" id="PF03372">
    <property type="entry name" value="Exo_endo_phos"/>
    <property type="match status" value="1"/>
</dbReference>
<feature type="binding site" evidence="7">
    <location>
        <position position="249"/>
    </location>
    <ligand>
        <name>Mg(2+)</name>
        <dbReference type="ChEBI" id="CHEBI:18420"/>
        <label>1</label>
    </ligand>
</feature>
<feature type="binding site" evidence="7">
    <location>
        <position position="250"/>
    </location>
    <ligand>
        <name>Mg(2+)</name>
        <dbReference type="ChEBI" id="CHEBI:18420"/>
        <label>1</label>
    </ligand>
</feature>
<evidence type="ECO:0000256" key="1">
    <source>
        <dbReference type="ARBA" id="ARBA00001936"/>
    </source>
</evidence>
<organism evidence="10 11">
    <name type="scientific">Salinihabitans flavidus</name>
    <dbReference type="NCBI Taxonomy" id="569882"/>
    <lineage>
        <taxon>Bacteria</taxon>
        <taxon>Pseudomonadati</taxon>
        <taxon>Pseudomonadota</taxon>
        <taxon>Alphaproteobacteria</taxon>
        <taxon>Rhodobacterales</taxon>
        <taxon>Roseobacteraceae</taxon>
        <taxon>Salinihabitans</taxon>
    </lineage>
</organism>
<name>A0A1H8QH68_9RHOB</name>
<dbReference type="NCBIfam" id="TIGR00633">
    <property type="entry name" value="xth"/>
    <property type="match status" value="1"/>
</dbReference>
<feature type="active site" description="Proton acceptor" evidence="6">
    <location>
        <position position="250"/>
    </location>
</feature>
<comment type="cofactor">
    <cofactor evidence="7">
        <name>Mg(2+)</name>
        <dbReference type="ChEBI" id="CHEBI:18420"/>
    </cofactor>
    <cofactor evidence="7">
        <name>Mn(2+)</name>
        <dbReference type="ChEBI" id="CHEBI:29035"/>
    </cofactor>
    <text evidence="7">Probably binds two magnesium or manganese ions per subunit.</text>
</comment>
<dbReference type="NCBIfam" id="TIGR00195">
    <property type="entry name" value="exoDNase_III"/>
    <property type="match status" value="1"/>
</dbReference>
<dbReference type="PROSITE" id="PS51435">
    <property type="entry name" value="AP_NUCLEASE_F1_4"/>
    <property type="match status" value="1"/>
</dbReference>
<feature type="site" description="Important for catalytic activity" evidence="8">
    <location>
        <position position="220"/>
    </location>
</feature>
<dbReference type="Proteomes" id="UP000198893">
    <property type="component" value="Unassembled WGS sequence"/>
</dbReference>
<evidence type="ECO:0000256" key="5">
    <source>
        <dbReference type="ARBA" id="ARBA00022842"/>
    </source>
</evidence>
<sequence>MKIASFNINGIKARIETLPAWLDEADPDVVLLQEIKSVDENFPREIFEDRGFTVETHGQKGFNGVAILSKLPLEDVTRGLPGNNDDTQARYIEATVIGTRPVRLCGLYLPNGNPAPGPKYDYKLAWLHRLHARANDLLALEEPFLMGGDFNVIPQDEDAKYPGAWSDDALALPQSRAAFRRMLHLGLTDAFRARTQGPGHYTFWDYQGGAWNRNNGIRIDHMLLSPHCADLLTDCQIDSAVRGGDKPSDHVPIWVTLDA</sequence>
<feature type="site" description="Interaction with DNA substrate" evidence="8">
    <location>
        <position position="250"/>
    </location>
</feature>
<evidence type="ECO:0000256" key="8">
    <source>
        <dbReference type="PIRSR" id="PIRSR604808-3"/>
    </source>
</evidence>
<dbReference type="AlphaFoldDB" id="A0A1H8QH68"/>
<feature type="binding site" evidence="7">
    <location>
        <position position="7"/>
    </location>
    <ligand>
        <name>Mg(2+)</name>
        <dbReference type="ChEBI" id="CHEBI:18420"/>
        <label>1</label>
    </ligand>
</feature>
<dbReference type="Gene3D" id="3.60.10.10">
    <property type="entry name" value="Endonuclease/exonuclease/phosphatase"/>
    <property type="match status" value="1"/>
</dbReference>
<dbReference type="InterPro" id="IPR020848">
    <property type="entry name" value="AP_endonuclease_F1_CS"/>
</dbReference>
<dbReference type="RefSeq" id="WP_093117038.1">
    <property type="nucleotide sequence ID" value="NZ_FODS01000006.1"/>
</dbReference>
<evidence type="ECO:0000313" key="11">
    <source>
        <dbReference type="Proteomes" id="UP000198893"/>
    </source>
</evidence>
<keyword evidence="5 7" id="KW-0460">Magnesium</keyword>
<evidence type="ECO:0000256" key="3">
    <source>
        <dbReference type="ARBA" id="ARBA00022723"/>
    </source>
</evidence>
<dbReference type="SUPFAM" id="SSF56219">
    <property type="entry name" value="DNase I-like"/>
    <property type="match status" value="1"/>
</dbReference>
<evidence type="ECO:0000259" key="9">
    <source>
        <dbReference type="Pfam" id="PF03372"/>
    </source>
</evidence>
<protein>
    <submittedName>
        <fullName evidence="10">Exodeoxyribonuclease-3</fullName>
    </submittedName>
</protein>
<reference evidence="10 11" key="1">
    <citation type="submission" date="2016-10" db="EMBL/GenBank/DDBJ databases">
        <authorList>
            <person name="de Groot N.N."/>
        </authorList>
    </citation>
    <scope>NUCLEOTIDE SEQUENCE [LARGE SCALE GENOMIC DNA]</scope>
    <source>
        <strain evidence="10 11">DSM 27842</strain>
    </source>
</reference>
<feature type="binding site" evidence="7">
    <location>
        <position position="151"/>
    </location>
    <ligand>
        <name>Mg(2+)</name>
        <dbReference type="ChEBI" id="CHEBI:18420"/>
        <label>1</label>
    </ligand>
</feature>
<evidence type="ECO:0000256" key="6">
    <source>
        <dbReference type="PIRSR" id="PIRSR604808-1"/>
    </source>
</evidence>
<evidence type="ECO:0000256" key="4">
    <source>
        <dbReference type="ARBA" id="ARBA00022801"/>
    </source>
</evidence>
<dbReference type="GO" id="GO:0003677">
    <property type="term" value="F:DNA binding"/>
    <property type="evidence" value="ECO:0007669"/>
    <property type="project" value="InterPro"/>
</dbReference>
<dbReference type="PROSITE" id="PS00728">
    <property type="entry name" value="AP_NUCLEASE_F1_3"/>
    <property type="match status" value="1"/>
</dbReference>
<feature type="binding site" evidence="7">
    <location>
        <position position="34"/>
    </location>
    <ligand>
        <name>Mg(2+)</name>
        <dbReference type="ChEBI" id="CHEBI:18420"/>
        <label>1</label>
    </ligand>
</feature>
<gene>
    <name evidence="10" type="ORF">SAMN04490248_106156</name>
</gene>
<dbReference type="InterPro" id="IPR037493">
    <property type="entry name" value="ExoIII-like"/>
</dbReference>
<dbReference type="GO" id="GO:0008311">
    <property type="term" value="F:double-stranded DNA 3'-5' DNA exonuclease activity"/>
    <property type="evidence" value="ECO:0007669"/>
    <property type="project" value="InterPro"/>
</dbReference>
<dbReference type="InterPro" id="IPR005135">
    <property type="entry name" value="Endo/exonuclease/phosphatase"/>
</dbReference>
<dbReference type="PROSITE" id="PS00726">
    <property type="entry name" value="AP_NUCLEASE_F1_1"/>
    <property type="match status" value="1"/>
</dbReference>
<comment type="cofactor">
    <cofactor evidence="1">
        <name>Mn(2+)</name>
        <dbReference type="ChEBI" id="CHEBI:29035"/>
    </cofactor>
</comment>
<dbReference type="InterPro" id="IPR004808">
    <property type="entry name" value="AP_endonuc_1"/>
</dbReference>
<dbReference type="InterPro" id="IPR036691">
    <property type="entry name" value="Endo/exonu/phosph_ase_sf"/>
</dbReference>
<feature type="domain" description="Endonuclease/exonuclease/phosphatase" evidence="9">
    <location>
        <begin position="4"/>
        <end position="250"/>
    </location>
</feature>
<dbReference type="PANTHER" id="PTHR43250:SF2">
    <property type="entry name" value="EXODEOXYRIBONUCLEASE III"/>
    <property type="match status" value="1"/>
</dbReference>
<dbReference type="GO" id="GO:0046872">
    <property type="term" value="F:metal ion binding"/>
    <property type="evidence" value="ECO:0007669"/>
    <property type="project" value="UniProtKB-KW"/>
</dbReference>
<comment type="similarity">
    <text evidence="2">Belongs to the DNA repair enzymes AP/ExoA family.</text>
</comment>
<dbReference type="GO" id="GO:0006281">
    <property type="term" value="P:DNA repair"/>
    <property type="evidence" value="ECO:0007669"/>
    <property type="project" value="InterPro"/>
</dbReference>
<evidence type="ECO:0000256" key="7">
    <source>
        <dbReference type="PIRSR" id="PIRSR604808-2"/>
    </source>
</evidence>
<evidence type="ECO:0000313" key="10">
    <source>
        <dbReference type="EMBL" id="SEO53257.1"/>
    </source>
</evidence>
<dbReference type="PANTHER" id="PTHR43250">
    <property type="entry name" value="EXODEOXYRIBONUCLEASE III"/>
    <property type="match status" value="1"/>
</dbReference>
<dbReference type="CDD" id="cd09086">
    <property type="entry name" value="ExoIII-like_AP-endo"/>
    <property type="match status" value="1"/>
</dbReference>
<feature type="binding site" evidence="7">
    <location>
        <position position="149"/>
    </location>
    <ligand>
        <name>Mg(2+)</name>
        <dbReference type="ChEBI" id="CHEBI:18420"/>
        <label>1</label>
    </ligand>
</feature>
<keyword evidence="11" id="KW-1185">Reference proteome</keyword>
<dbReference type="OrthoDB" id="9803914at2"/>
<dbReference type="InterPro" id="IPR020847">
    <property type="entry name" value="AP_endonuclease_F1_BS"/>
</dbReference>
<keyword evidence="3 7" id="KW-0479">Metal-binding</keyword>
<dbReference type="EMBL" id="FODS01000006">
    <property type="protein sequence ID" value="SEO53257.1"/>
    <property type="molecule type" value="Genomic_DNA"/>
</dbReference>
<proteinExistence type="inferred from homology"/>
<dbReference type="GO" id="GO:0004519">
    <property type="term" value="F:endonuclease activity"/>
    <property type="evidence" value="ECO:0007669"/>
    <property type="project" value="InterPro"/>
</dbReference>